<evidence type="ECO:0000313" key="2">
    <source>
        <dbReference type="EMBL" id="GJT88241.1"/>
    </source>
</evidence>
<sequence length="204" mass="23281">MKVEPLDQTKIEDVGLDICNHDIPLSSREVPSFDEPKPQPQPLPSCTSLDESLREERGHDPPTKPHSLDSLEMKVVDHLTIHTPPSPHLASFHPKDIYCYYHPCVDDPKKHYGFKQGLLGQGGSLGDDLLNWEVIENNFLRGLSLPVKPNEIEKSKIKETHHLEHINQQPLFQHKAFSYHDGVYRYYHPHLTLSVGEPSHLSVK</sequence>
<accession>A0ABQ5HLH7</accession>
<reference evidence="2" key="1">
    <citation type="journal article" date="2022" name="Int. J. Mol. Sci.">
        <title>Draft Genome of Tanacetum Coccineum: Genomic Comparison of Closely Related Tanacetum-Family Plants.</title>
        <authorList>
            <person name="Yamashiro T."/>
            <person name="Shiraishi A."/>
            <person name="Nakayama K."/>
            <person name="Satake H."/>
        </authorList>
    </citation>
    <scope>NUCLEOTIDE SEQUENCE</scope>
</reference>
<feature type="region of interest" description="Disordered" evidence="1">
    <location>
        <begin position="25"/>
        <end position="68"/>
    </location>
</feature>
<feature type="compositionally biased region" description="Basic and acidic residues" evidence="1">
    <location>
        <begin position="51"/>
        <end position="68"/>
    </location>
</feature>
<comment type="caution">
    <text evidence="2">The sequence shown here is derived from an EMBL/GenBank/DDBJ whole genome shotgun (WGS) entry which is preliminary data.</text>
</comment>
<organism evidence="2 3">
    <name type="scientific">Tanacetum coccineum</name>
    <dbReference type="NCBI Taxonomy" id="301880"/>
    <lineage>
        <taxon>Eukaryota</taxon>
        <taxon>Viridiplantae</taxon>
        <taxon>Streptophyta</taxon>
        <taxon>Embryophyta</taxon>
        <taxon>Tracheophyta</taxon>
        <taxon>Spermatophyta</taxon>
        <taxon>Magnoliopsida</taxon>
        <taxon>eudicotyledons</taxon>
        <taxon>Gunneridae</taxon>
        <taxon>Pentapetalae</taxon>
        <taxon>asterids</taxon>
        <taxon>campanulids</taxon>
        <taxon>Asterales</taxon>
        <taxon>Asteraceae</taxon>
        <taxon>Asteroideae</taxon>
        <taxon>Anthemideae</taxon>
        <taxon>Anthemidinae</taxon>
        <taxon>Tanacetum</taxon>
    </lineage>
</organism>
<dbReference type="Proteomes" id="UP001151760">
    <property type="component" value="Unassembled WGS sequence"/>
</dbReference>
<reference evidence="2" key="2">
    <citation type="submission" date="2022-01" db="EMBL/GenBank/DDBJ databases">
        <authorList>
            <person name="Yamashiro T."/>
            <person name="Shiraishi A."/>
            <person name="Satake H."/>
            <person name="Nakayama K."/>
        </authorList>
    </citation>
    <scope>NUCLEOTIDE SEQUENCE</scope>
</reference>
<name>A0ABQ5HLH7_9ASTR</name>
<protein>
    <submittedName>
        <fullName evidence="2">Uncharacterized protein</fullName>
    </submittedName>
</protein>
<evidence type="ECO:0000256" key="1">
    <source>
        <dbReference type="SAM" id="MobiDB-lite"/>
    </source>
</evidence>
<dbReference type="EMBL" id="BQNB010019711">
    <property type="protein sequence ID" value="GJT88241.1"/>
    <property type="molecule type" value="Genomic_DNA"/>
</dbReference>
<gene>
    <name evidence="2" type="ORF">Tco_1069958</name>
</gene>
<keyword evidence="3" id="KW-1185">Reference proteome</keyword>
<evidence type="ECO:0000313" key="3">
    <source>
        <dbReference type="Proteomes" id="UP001151760"/>
    </source>
</evidence>
<proteinExistence type="predicted"/>